<dbReference type="SUPFAM" id="SSF69279">
    <property type="entry name" value="Phage tail proteins"/>
    <property type="match status" value="1"/>
</dbReference>
<proteinExistence type="predicted"/>
<dbReference type="Proteomes" id="UP001596067">
    <property type="component" value="Unassembled WGS sequence"/>
</dbReference>
<reference evidence="2" key="1">
    <citation type="journal article" date="2019" name="Int. J. Syst. Evol. Microbiol.">
        <title>The Global Catalogue of Microorganisms (GCM) 10K type strain sequencing project: providing services to taxonomists for standard genome sequencing and annotation.</title>
        <authorList>
            <consortium name="The Broad Institute Genomics Platform"/>
            <consortium name="The Broad Institute Genome Sequencing Center for Infectious Disease"/>
            <person name="Wu L."/>
            <person name="Ma J."/>
        </authorList>
    </citation>
    <scope>NUCLEOTIDE SEQUENCE [LARGE SCALE GENOMIC DNA]</scope>
    <source>
        <strain evidence="2">CGMCC 4.1469</strain>
    </source>
</reference>
<accession>A0ABW1EU61</accession>
<sequence length="400" mass="41465">MPEKAFQLRCGGAPAVDLHPDVEFVEVDDSVDGSFFTVRLRLTAGPDGEWSHLSDERLTPFAPFGVDLGFTGGGGPAGAVGGLLGGGAPGPEPLAEGYVVGATVRLTGRDAHLDVFGQDPWAVLGQEEKAVAWPDLADSDIAKQILEAAGFEADITPTAPLREAAGTTVVQRGTDAALLRAIARRNGFEVRFVAGKGPARCRFGPPALGGSPQPDLAVRFGAAGNLRSFEATLDGRLPLAVRAEQVAPETRGTAVAEAALPAQRLTGRTTLADLAGGALARAVRPLRAPGTLLLTATPTADPSELSRQAQAARDEAAWLVDAVGEINSDAYGHVLRAGRTVLVKGAGSLHSGLYYVTRVVHRMRPTGEYLQRFEARRNAVGLDGTEAFGGGAPGLPLPGL</sequence>
<dbReference type="RefSeq" id="WP_313762618.1">
    <property type="nucleotide sequence ID" value="NZ_BAAAVH010000110.1"/>
</dbReference>
<evidence type="ECO:0000313" key="1">
    <source>
        <dbReference type="EMBL" id="MFC5884479.1"/>
    </source>
</evidence>
<name>A0ABW1EU61_9ACTN</name>
<comment type="caution">
    <text evidence="1">The sequence shown here is derived from an EMBL/GenBank/DDBJ whole genome shotgun (WGS) entry which is preliminary data.</text>
</comment>
<organism evidence="1 2">
    <name type="scientific">Kitasatospora aburaviensis</name>
    <dbReference type="NCBI Taxonomy" id="67265"/>
    <lineage>
        <taxon>Bacteria</taxon>
        <taxon>Bacillati</taxon>
        <taxon>Actinomycetota</taxon>
        <taxon>Actinomycetes</taxon>
        <taxon>Kitasatosporales</taxon>
        <taxon>Streptomycetaceae</taxon>
        <taxon>Kitasatospora</taxon>
    </lineage>
</organism>
<evidence type="ECO:0000313" key="2">
    <source>
        <dbReference type="Proteomes" id="UP001596067"/>
    </source>
</evidence>
<keyword evidence="2" id="KW-1185">Reference proteome</keyword>
<dbReference type="EMBL" id="JBHSOD010000004">
    <property type="protein sequence ID" value="MFC5884479.1"/>
    <property type="molecule type" value="Genomic_DNA"/>
</dbReference>
<gene>
    <name evidence="1" type="ORF">ACFP0N_05680</name>
</gene>
<protein>
    <submittedName>
        <fullName evidence="1">Uncharacterized protein</fullName>
    </submittedName>
</protein>